<evidence type="ECO:0000256" key="1">
    <source>
        <dbReference type="SAM" id="MobiDB-lite"/>
    </source>
</evidence>
<feature type="compositionally biased region" description="Polar residues" evidence="1">
    <location>
        <begin position="23"/>
        <end position="37"/>
    </location>
</feature>
<dbReference type="RefSeq" id="XP_009497381.1">
    <property type="nucleotide sequence ID" value="XM_009499106.1"/>
</dbReference>
<feature type="region of interest" description="Disordered" evidence="1">
    <location>
        <begin position="1"/>
        <end position="67"/>
    </location>
</feature>
<evidence type="ECO:0000313" key="2">
    <source>
        <dbReference type="EMBL" id="KCV68327.1"/>
    </source>
</evidence>
<dbReference type="Proteomes" id="UP000030693">
    <property type="component" value="Unassembled WGS sequence"/>
</dbReference>
<keyword evidence="3" id="KW-1185">Reference proteome</keyword>
<feature type="compositionally biased region" description="Low complexity" evidence="1">
    <location>
        <begin position="256"/>
        <end position="266"/>
    </location>
</feature>
<organism evidence="2">
    <name type="scientific">Fonticula alba</name>
    <name type="common">Slime mold</name>
    <dbReference type="NCBI Taxonomy" id="691883"/>
    <lineage>
        <taxon>Eukaryota</taxon>
        <taxon>Rotosphaerida</taxon>
        <taxon>Fonticulaceae</taxon>
        <taxon>Fonticula</taxon>
    </lineage>
</organism>
<feature type="region of interest" description="Disordered" evidence="1">
    <location>
        <begin position="234"/>
        <end position="274"/>
    </location>
</feature>
<protein>
    <submittedName>
        <fullName evidence="2">Uncharacterized protein</fullName>
    </submittedName>
</protein>
<name>A0A058Z476_FONAL</name>
<dbReference type="EMBL" id="KB932209">
    <property type="protein sequence ID" value="KCV68327.1"/>
    <property type="molecule type" value="Genomic_DNA"/>
</dbReference>
<gene>
    <name evidence="2" type="ORF">H696_05244</name>
</gene>
<dbReference type="GeneID" id="20529969"/>
<dbReference type="AlphaFoldDB" id="A0A058Z476"/>
<proteinExistence type="predicted"/>
<evidence type="ECO:0000313" key="3">
    <source>
        <dbReference type="Proteomes" id="UP000030693"/>
    </source>
</evidence>
<feature type="compositionally biased region" description="Low complexity" evidence="1">
    <location>
        <begin position="367"/>
        <end position="380"/>
    </location>
</feature>
<reference evidence="2" key="1">
    <citation type="submission" date="2013-04" db="EMBL/GenBank/DDBJ databases">
        <title>The Genome Sequence of Fonticula alba ATCC 38817.</title>
        <authorList>
            <consortium name="The Broad Institute Genomics Platform"/>
            <person name="Russ C."/>
            <person name="Cuomo C."/>
            <person name="Burger G."/>
            <person name="Gray M.W."/>
            <person name="Holland P.W.H."/>
            <person name="King N."/>
            <person name="Lang F.B.F."/>
            <person name="Roger A.J."/>
            <person name="Ruiz-Trillo I."/>
            <person name="Brown M."/>
            <person name="Walker B."/>
            <person name="Young S."/>
            <person name="Zeng Q."/>
            <person name="Gargeya S."/>
            <person name="Fitzgerald M."/>
            <person name="Haas B."/>
            <person name="Abouelleil A."/>
            <person name="Allen A.W."/>
            <person name="Alvarado L."/>
            <person name="Arachchi H.M."/>
            <person name="Berlin A.M."/>
            <person name="Chapman S.B."/>
            <person name="Gainer-Dewar J."/>
            <person name="Goldberg J."/>
            <person name="Griggs A."/>
            <person name="Gujja S."/>
            <person name="Hansen M."/>
            <person name="Howarth C."/>
            <person name="Imamovic A."/>
            <person name="Ireland A."/>
            <person name="Larimer J."/>
            <person name="McCowan C."/>
            <person name="Murphy C."/>
            <person name="Pearson M."/>
            <person name="Poon T.W."/>
            <person name="Priest M."/>
            <person name="Roberts A."/>
            <person name="Saif S."/>
            <person name="Shea T."/>
            <person name="Sisk P."/>
            <person name="Sykes S."/>
            <person name="Wortman J."/>
            <person name="Nusbaum C."/>
            <person name="Birren B."/>
        </authorList>
    </citation>
    <scope>NUCLEOTIDE SEQUENCE [LARGE SCALE GENOMIC DNA]</scope>
    <source>
        <strain evidence="2">ATCC 38817</strain>
    </source>
</reference>
<sequence>MITQTARSAGRLRRHLPVRASVSHPTDSTDMRSSAASHTAGRRRILPTKTSRPAEAPDAPAPSPPVADGFQPIVLLPREMDDLLSLARHREPILPLWFISLYSNIPLDIVSRAVASAVPWRQREALSTLHIVESHIPDAKPRETTRARRPVPHFPAIATAGVERSEASPYATLEAFLQSAAPPGQYPTLSQGQWGSELMRPTVRVLAQQKLLPLTCSDITRLTGASSSLVQKISQSLKKHGDPGNVAEKAAAAPTSSGSGSSSRSSKPFSLETKTSTIRKKMATLLELLARGTPPANAPAPAIPGTPNVYSAGQLCDLLRVSARSLESNLLRIAPFYPLEPASKTWPRWQAFVADMLRRRPRNLAYPESASSTASSSVSDPADDASPDGPLARWRVPPPGLAPAVEGDPAARSPEDMTLNELATYAGISVTAVRSILQQWAPWHRALLEDVIRRDSRIRRTRSVAEVLFSVDAVGEGEDGGGTSLFAGTGFQGGSGLGGGERLSSGTPNLQRQLDRVLAMQQQHGRLHFPTSSHLVARILVLAQWRPPSPIPPLVLLLTRDQPTDPAGSRALAHSPSHQVTSRPGDADGTQLMEQDIQRLHWELQGADEQTGLSVEAIGRLAGLAPEVVTDVLLGSAPQEAAARGLVR</sequence>
<feature type="region of interest" description="Disordered" evidence="1">
    <location>
        <begin position="365"/>
        <end position="414"/>
    </location>
</feature>
<accession>A0A058Z476</accession>
<feature type="region of interest" description="Disordered" evidence="1">
    <location>
        <begin position="565"/>
        <end position="589"/>
    </location>
</feature>